<evidence type="ECO:0000256" key="6">
    <source>
        <dbReference type="ARBA" id="ARBA00023310"/>
    </source>
</evidence>
<name>A0A2M7QDM8_9BACT</name>
<dbReference type="InterPro" id="IPR000711">
    <property type="entry name" value="ATPase_OSCP/dsu"/>
</dbReference>
<evidence type="ECO:0000256" key="5">
    <source>
        <dbReference type="ARBA" id="ARBA00023136"/>
    </source>
</evidence>
<protein>
    <submittedName>
        <fullName evidence="7">Uncharacterized protein</fullName>
    </submittedName>
</protein>
<dbReference type="AlphaFoldDB" id="A0A2M7QDM8"/>
<keyword evidence="5" id="KW-0472">Membrane</keyword>
<evidence type="ECO:0000256" key="3">
    <source>
        <dbReference type="ARBA" id="ARBA00022781"/>
    </source>
</evidence>
<evidence type="ECO:0000256" key="4">
    <source>
        <dbReference type="ARBA" id="ARBA00023065"/>
    </source>
</evidence>
<dbReference type="GO" id="GO:0046933">
    <property type="term" value="F:proton-transporting ATP synthase activity, rotational mechanism"/>
    <property type="evidence" value="ECO:0007669"/>
    <property type="project" value="InterPro"/>
</dbReference>
<keyword evidence="6" id="KW-0066">ATP synthesis</keyword>
<organism evidence="7 8">
    <name type="scientific">Candidatus Roizmanbacteria bacterium CG_4_10_14_0_8_um_filter_39_9</name>
    <dbReference type="NCBI Taxonomy" id="1974829"/>
    <lineage>
        <taxon>Bacteria</taxon>
        <taxon>Candidatus Roizmaniibacteriota</taxon>
    </lineage>
</organism>
<evidence type="ECO:0000313" key="7">
    <source>
        <dbReference type="EMBL" id="PIY69329.1"/>
    </source>
</evidence>
<dbReference type="EMBL" id="PFLF01000034">
    <property type="protein sequence ID" value="PIY69329.1"/>
    <property type="molecule type" value="Genomic_DNA"/>
</dbReference>
<evidence type="ECO:0000256" key="2">
    <source>
        <dbReference type="ARBA" id="ARBA00022448"/>
    </source>
</evidence>
<sequence length="94" mass="10685">MKINPQLKEELKKRMQVFVRTEKEKVTVYSVYPLAAGEVSSLLAANDELKGREYSNVIDTSLIGGVIIRFGSKIIDLSLKHLLQTFQKTIHETH</sequence>
<keyword evidence="2" id="KW-0813">Transport</keyword>
<keyword evidence="4" id="KW-0406">Ion transport</keyword>
<comment type="caution">
    <text evidence="7">The sequence shown here is derived from an EMBL/GenBank/DDBJ whole genome shotgun (WGS) entry which is preliminary data.</text>
</comment>
<reference evidence="8" key="1">
    <citation type="submission" date="2017-09" db="EMBL/GenBank/DDBJ databases">
        <title>Depth-based differentiation of microbial function through sediment-hosted aquifers and enrichment of novel symbionts in the deep terrestrial subsurface.</title>
        <authorList>
            <person name="Probst A.J."/>
            <person name="Ladd B."/>
            <person name="Jarett J.K."/>
            <person name="Geller-Mcgrath D.E."/>
            <person name="Sieber C.M.K."/>
            <person name="Emerson J.B."/>
            <person name="Anantharaman K."/>
            <person name="Thomas B.C."/>
            <person name="Malmstrom R."/>
            <person name="Stieglmeier M."/>
            <person name="Klingl A."/>
            <person name="Woyke T."/>
            <person name="Ryan C.M."/>
            <person name="Banfield J.F."/>
        </authorList>
    </citation>
    <scope>NUCLEOTIDE SEQUENCE [LARGE SCALE GENOMIC DNA]</scope>
</reference>
<dbReference type="Proteomes" id="UP000230108">
    <property type="component" value="Unassembled WGS sequence"/>
</dbReference>
<comment type="subcellular location">
    <subcellularLocation>
        <location evidence="1">Membrane</location>
    </subcellularLocation>
</comment>
<gene>
    <name evidence="7" type="ORF">COY90_01240</name>
</gene>
<evidence type="ECO:0000313" key="8">
    <source>
        <dbReference type="Proteomes" id="UP000230108"/>
    </source>
</evidence>
<proteinExistence type="predicted"/>
<dbReference type="PRINTS" id="PR00125">
    <property type="entry name" value="ATPASEDELTA"/>
</dbReference>
<evidence type="ECO:0000256" key="1">
    <source>
        <dbReference type="ARBA" id="ARBA00004370"/>
    </source>
</evidence>
<dbReference type="Pfam" id="PF00213">
    <property type="entry name" value="OSCP"/>
    <property type="match status" value="1"/>
</dbReference>
<accession>A0A2M7QDM8</accession>
<keyword evidence="3" id="KW-0375">Hydrogen ion transport</keyword>
<dbReference type="GO" id="GO:0016020">
    <property type="term" value="C:membrane"/>
    <property type="evidence" value="ECO:0007669"/>
    <property type="project" value="UniProtKB-SubCell"/>
</dbReference>